<dbReference type="EMBL" id="CP111014">
    <property type="protein sequence ID" value="WAQ98713.1"/>
    <property type="molecule type" value="Genomic_DNA"/>
</dbReference>
<evidence type="ECO:0008006" key="3">
    <source>
        <dbReference type="Google" id="ProtNLM"/>
    </source>
</evidence>
<organism evidence="1 2">
    <name type="scientific">Mya arenaria</name>
    <name type="common">Soft-shell clam</name>
    <dbReference type="NCBI Taxonomy" id="6604"/>
    <lineage>
        <taxon>Eukaryota</taxon>
        <taxon>Metazoa</taxon>
        <taxon>Spiralia</taxon>
        <taxon>Lophotrochozoa</taxon>
        <taxon>Mollusca</taxon>
        <taxon>Bivalvia</taxon>
        <taxon>Autobranchia</taxon>
        <taxon>Heteroconchia</taxon>
        <taxon>Euheterodonta</taxon>
        <taxon>Imparidentia</taxon>
        <taxon>Neoheterodontei</taxon>
        <taxon>Myida</taxon>
        <taxon>Myoidea</taxon>
        <taxon>Myidae</taxon>
        <taxon>Mya</taxon>
    </lineage>
</organism>
<gene>
    <name evidence="1" type="ORF">MAR_023086</name>
</gene>
<sequence>MKPDFHPRIRSTYFRLQHQKNVRRIYSGCKQGGYMQTSTYLAFWVRGTDMNRNIHFSVKHLSLGVSVFHLHPGWPPFVSPFSTVDLNISRRHIPKKEKIKFKYKQFLEKIPVPDVDKLLTTRFTFSLPRQKRSFMTKVKVALLKCPFSARNKTIAVSCYEIPEFYLTNIHLTN</sequence>
<reference evidence="1" key="1">
    <citation type="submission" date="2022-11" db="EMBL/GenBank/DDBJ databases">
        <title>Centuries of genome instability and evolution in soft-shell clam transmissible cancer (bioRxiv).</title>
        <authorList>
            <person name="Hart S.F.M."/>
            <person name="Yonemitsu M.A."/>
            <person name="Giersch R.M."/>
            <person name="Beal B.F."/>
            <person name="Arriagada G."/>
            <person name="Davis B.W."/>
            <person name="Ostrander E.A."/>
            <person name="Goff S.P."/>
            <person name="Metzger M.J."/>
        </authorList>
    </citation>
    <scope>NUCLEOTIDE SEQUENCE</scope>
    <source>
        <strain evidence="1">MELC-2E11</strain>
        <tissue evidence="1">Siphon/mantle</tissue>
    </source>
</reference>
<evidence type="ECO:0000313" key="1">
    <source>
        <dbReference type="EMBL" id="WAQ98713.1"/>
    </source>
</evidence>
<keyword evidence="2" id="KW-1185">Reference proteome</keyword>
<evidence type="ECO:0000313" key="2">
    <source>
        <dbReference type="Proteomes" id="UP001164746"/>
    </source>
</evidence>
<dbReference type="Proteomes" id="UP001164746">
    <property type="component" value="Chromosome 3"/>
</dbReference>
<name>A0ABY7DRI9_MYAAR</name>
<accession>A0ABY7DRI9</accession>
<proteinExistence type="predicted"/>
<protein>
    <recommendedName>
        <fullName evidence="3">Ribosomal protein S10</fullName>
    </recommendedName>
</protein>